<name>A0ABY3B1V3_9BACL</name>
<dbReference type="EMBL" id="VIJZ01000010">
    <property type="protein sequence ID" value="TQR96779.1"/>
    <property type="molecule type" value="Genomic_DNA"/>
</dbReference>
<organism evidence="1 2">
    <name type="scientific">Paenibacillus ottowii</name>
    <dbReference type="NCBI Taxonomy" id="2315729"/>
    <lineage>
        <taxon>Bacteria</taxon>
        <taxon>Bacillati</taxon>
        <taxon>Bacillota</taxon>
        <taxon>Bacilli</taxon>
        <taxon>Bacillales</taxon>
        <taxon>Paenibacillaceae</taxon>
        <taxon>Paenibacillus</taxon>
    </lineage>
</organism>
<sequence>MSTLTFTEKEKRALVALIQEQMDTHLSRFPFARYPVYPLKEWRRLLCDPDVITPPLLKQILGWTFGGWQRKDLYSAQSSVVRTIIKLWPEFIKKMPPTPGDILQFWEERLTDWTNGFQAVSFLLHLIHPISLFWLNSLMSTKSPKKLM</sequence>
<reference evidence="1 2" key="1">
    <citation type="submission" date="2019-07" db="EMBL/GenBank/DDBJ databases">
        <title>Paenibacillus ottowii sp. nov. isolated from a fermentation system processing bovine manure.</title>
        <authorList>
            <person name="Velazquez L.F."/>
            <person name="Rajbanshi S."/>
            <person name="Guan S."/>
            <person name="Hinchee M."/>
            <person name="Welsh A."/>
        </authorList>
    </citation>
    <scope>NUCLEOTIDE SEQUENCE [LARGE SCALE GENOMIC DNA]</scope>
    <source>
        <strain evidence="1 2">MS2379</strain>
    </source>
</reference>
<evidence type="ECO:0000313" key="1">
    <source>
        <dbReference type="EMBL" id="TQR96779.1"/>
    </source>
</evidence>
<evidence type="ECO:0000313" key="2">
    <source>
        <dbReference type="Proteomes" id="UP000319219"/>
    </source>
</evidence>
<comment type="caution">
    <text evidence="1">The sequence shown here is derived from an EMBL/GenBank/DDBJ whole genome shotgun (WGS) entry which is preliminary data.</text>
</comment>
<gene>
    <name evidence="1" type="ORF">FKV70_20855</name>
</gene>
<dbReference type="RefSeq" id="WP_142614134.1">
    <property type="nucleotide sequence ID" value="NZ_VIJZ01000010.1"/>
</dbReference>
<dbReference type="Proteomes" id="UP000319219">
    <property type="component" value="Unassembled WGS sequence"/>
</dbReference>
<keyword evidence="2" id="KW-1185">Reference proteome</keyword>
<accession>A0ABY3B1V3</accession>
<protein>
    <submittedName>
        <fullName evidence="1">Uncharacterized protein</fullName>
    </submittedName>
</protein>
<proteinExistence type="predicted"/>